<evidence type="ECO:0000313" key="1">
    <source>
        <dbReference type="EMBL" id="ACO73806.1"/>
    </source>
</evidence>
<dbReference type="HOGENOM" id="CLU_3329441_0_0_4"/>
<evidence type="ECO:0000313" key="2">
    <source>
        <dbReference type="Proteomes" id="UP000002010"/>
    </source>
</evidence>
<dbReference type="KEGG" id="lhk:LHK_00813"/>
<keyword evidence="2" id="KW-1185">Reference proteome</keyword>
<organism evidence="1 2">
    <name type="scientific">Laribacter hongkongensis (strain HLHK9)</name>
    <dbReference type="NCBI Taxonomy" id="557598"/>
    <lineage>
        <taxon>Bacteria</taxon>
        <taxon>Pseudomonadati</taxon>
        <taxon>Pseudomonadota</taxon>
        <taxon>Betaproteobacteria</taxon>
        <taxon>Neisseriales</taxon>
        <taxon>Aquaspirillaceae</taxon>
        <taxon>Laribacter</taxon>
    </lineage>
</organism>
<dbReference type="STRING" id="557598.LHK_00813"/>
<dbReference type="AlphaFoldDB" id="C1D4L2"/>
<reference evidence="1 2" key="1">
    <citation type="journal article" date="2009" name="PLoS Genet.">
        <title>The complete genome and proteome of Laribacter hongkongensis reveal potential mechanisms for adaptations to different temperatures and habitats.</title>
        <authorList>
            <person name="Woo P.C."/>
            <person name="Lau S.K."/>
            <person name="Tse H."/>
            <person name="Teng J.L."/>
            <person name="Curreem S.O."/>
            <person name="Tsang A.K."/>
            <person name="Fan R.Y."/>
            <person name="Wong G.K."/>
            <person name="Huang Y."/>
            <person name="Loman N.J."/>
            <person name="Snyder L.A."/>
            <person name="Cai J.J."/>
            <person name="Huang J.D."/>
            <person name="Mak W."/>
            <person name="Pallen M.J."/>
            <person name="Lok S."/>
            <person name="Yuen K.Y."/>
        </authorList>
    </citation>
    <scope>NUCLEOTIDE SEQUENCE [LARGE SCALE GENOMIC DNA]</scope>
    <source>
        <strain evidence="1 2">HLHK9</strain>
    </source>
</reference>
<gene>
    <name evidence="1" type="ordered locus">LHK_00813</name>
</gene>
<proteinExistence type="predicted"/>
<dbReference type="Proteomes" id="UP000002010">
    <property type="component" value="Chromosome"/>
</dbReference>
<protein>
    <submittedName>
        <fullName evidence="1">Uncharacterized protein</fullName>
    </submittedName>
</protein>
<dbReference type="EMBL" id="CP001154">
    <property type="protein sequence ID" value="ACO73806.1"/>
    <property type="molecule type" value="Genomic_DNA"/>
</dbReference>
<name>C1D4L2_LARHH</name>
<sequence>MYYRKSMILLFPKLYALDLFDAQLAWLELHSKKTIIEL</sequence>
<accession>C1D4L2</accession>